<accession>A0A6I6AJ66</accession>
<dbReference type="KEGG" id="gim:F1728_19290"/>
<dbReference type="SUPFAM" id="SSF55874">
    <property type="entry name" value="ATPase domain of HSP90 chaperone/DNA topoisomerase II/histidine kinase"/>
    <property type="match status" value="2"/>
</dbReference>
<dbReference type="EMBL" id="CP043930">
    <property type="protein sequence ID" value="QGQ24699.1"/>
    <property type="molecule type" value="Genomic_DNA"/>
</dbReference>
<sequence length="683" mass="77121">MPFKVTARTILQLGGELISSDGIAFYELIKNAFDAGSKRVLVDVVSRLPVETVESILDQISNVGETDSPDVQRRDKGRDVAAETLTRTKNLIRENAEPTAKGIVEWLGDVEATCDLDELASLLLDANSISFTDFGHGMSLEDLDTNYLTVGTPHRKLERLNSNKTILGEKGIGRLSTMRLGKHLWVRTASEADQYWNVLEINWDDFGDELGQLIEDVDVEPKKGEKIGAGEKRGTMIWISRLHENWSYSKLAEIANDDIARLLDPFISSRRISVTLKFNGQRVPVPRMNEILTERSHGILETQFELVERKNGTKDVRFSGHIDYLVSSATGEKLRDRRATFDYCYDDLCGLFSDLQALCEVTDEQELTDLLLTTTGIVTQDPNSISDEQVAALFDSQDQFKAISQEISNVFADFNRRRSDLNAIIEGIKLFPRVKVETFASKEALEGVDGLSVVFLDYDLKRGKKESQEVARDIYKSHRAFIVLMSDKPDVEQDEENFRRETKLLRGFFRYLPKHRLIDAETVYRTLLFVPDNSDVCHTIHELVDALETTLGGNIKELELSEIKEELVQGQAVRRFMNVLRTLPLQDYAILCELTLVDEGHPLGDYIRRLFGAYLVDQVFTTVAVAGSLKRLDQLRFTEFLPVASNPSDSLRELYAASLVEPITNAWGSHPWEKESAPGDVDE</sequence>
<dbReference type="Gene3D" id="3.30.565.10">
    <property type="entry name" value="Histidine kinase-like ATPase, C-terminal domain"/>
    <property type="match status" value="1"/>
</dbReference>
<gene>
    <name evidence="1" type="ORF">F1728_19290</name>
</gene>
<evidence type="ECO:0000313" key="2">
    <source>
        <dbReference type="Proteomes" id="UP000427281"/>
    </source>
</evidence>
<dbReference type="RefSeq" id="WP_155365452.1">
    <property type="nucleotide sequence ID" value="NZ_CP043930.1"/>
</dbReference>
<proteinExistence type="predicted"/>
<dbReference type="Proteomes" id="UP000427281">
    <property type="component" value="Chromosome"/>
</dbReference>
<reference evidence="1 2" key="1">
    <citation type="submission" date="2019-09" db="EMBL/GenBank/DDBJ databases">
        <title>Gimesia benthica sp. nov., a novel bacterium isolated from deep-sea water of the Northwest Indian Ocean.</title>
        <authorList>
            <person name="Dai X."/>
        </authorList>
    </citation>
    <scope>NUCLEOTIDE SEQUENCE [LARGE SCALE GENOMIC DNA]</scope>
    <source>
        <strain evidence="1 2">E7</strain>
    </source>
</reference>
<evidence type="ECO:0000313" key="1">
    <source>
        <dbReference type="EMBL" id="QGQ24699.1"/>
    </source>
</evidence>
<protein>
    <submittedName>
        <fullName evidence="1">Uncharacterized protein</fullName>
    </submittedName>
</protein>
<organism evidence="1 2">
    <name type="scientific">Gimesia benthica</name>
    <dbReference type="NCBI Taxonomy" id="2608982"/>
    <lineage>
        <taxon>Bacteria</taxon>
        <taxon>Pseudomonadati</taxon>
        <taxon>Planctomycetota</taxon>
        <taxon>Planctomycetia</taxon>
        <taxon>Planctomycetales</taxon>
        <taxon>Planctomycetaceae</taxon>
        <taxon>Gimesia</taxon>
    </lineage>
</organism>
<dbReference type="Pfam" id="PF13589">
    <property type="entry name" value="HATPase_c_3"/>
    <property type="match status" value="1"/>
</dbReference>
<dbReference type="InterPro" id="IPR036890">
    <property type="entry name" value="HATPase_C_sf"/>
</dbReference>
<keyword evidence="2" id="KW-1185">Reference proteome</keyword>
<dbReference type="AlphaFoldDB" id="A0A6I6AJ66"/>
<name>A0A6I6AJ66_9PLAN</name>